<dbReference type="Gene3D" id="3.30.540.30">
    <property type="match status" value="3"/>
</dbReference>
<reference evidence="3" key="2">
    <citation type="submission" date="2023-05" db="EMBL/GenBank/DDBJ databases">
        <authorList>
            <consortium name="Lawrence Berkeley National Laboratory"/>
            <person name="Steindorff A."/>
            <person name="Hensen N."/>
            <person name="Bonometti L."/>
            <person name="Westerberg I."/>
            <person name="Brannstrom I.O."/>
            <person name="Guillou S."/>
            <person name="Cros-Aarteil S."/>
            <person name="Calhoun S."/>
            <person name="Haridas S."/>
            <person name="Kuo A."/>
            <person name="Mondo S."/>
            <person name="Pangilinan J."/>
            <person name="Riley R."/>
            <person name="Labutti K."/>
            <person name="Andreopoulos B."/>
            <person name="Lipzen A."/>
            <person name="Chen C."/>
            <person name="Yanf M."/>
            <person name="Daum C."/>
            <person name="Ng V."/>
            <person name="Clum A."/>
            <person name="Ohm R."/>
            <person name="Martin F."/>
            <person name="Silar P."/>
            <person name="Natvig D."/>
            <person name="Lalanne C."/>
            <person name="Gautier V."/>
            <person name="Ament-Velasquez S.L."/>
            <person name="Kruys A."/>
            <person name="Hutchinson M.I."/>
            <person name="Powell A.J."/>
            <person name="Barry K."/>
            <person name="Miller A.N."/>
            <person name="Grigoriev I.V."/>
            <person name="Debuchy R."/>
            <person name="Gladieux P."/>
            <person name="Thoren M.H."/>
            <person name="Johannesson H."/>
        </authorList>
    </citation>
    <scope>NUCLEOTIDE SEQUENCE</scope>
    <source>
        <strain evidence="3">PSN309</strain>
    </source>
</reference>
<evidence type="ECO:0000313" key="3">
    <source>
        <dbReference type="EMBL" id="KAK4184648.1"/>
    </source>
</evidence>
<dbReference type="Proteomes" id="UP001302126">
    <property type="component" value="Unassembled WGS sequence"/>
</dbReference>
<dbReference type="GO" id="GO:0005737">
    <property type="term" value="C:cytoplasm"/>
    <property type="evidence" value="ECO:0007669"/>
    <property type="project" value="TreeGrafter"/>
</dbReference>
<comment type="caution">
    <text evidence="3">The sequence shown here is derived from an EMBL/GenBank/DDBJ whole genome shotgun (WGS) entry which is preliminary data.</text>
</comment>
<sequence>MATARIEPQGAPTHQLVIKDVFDRLTPQEKLYAHHLSQAAWSSAKVIMRQTSPESTKIFDFIMQVYKSCGGHWREFLGFERGRVRVTEKELAAFPDYAALFLSNLGNYYADGGKMIIPSLSLDALHRLARGGPKSDRFVRDIFRPVLSSTRVSIEYPSDVAYSNYYPRDRITWDELFLVSKFTESQNIGPENTRVFKWKDHQGKTYYDVFQASSVTGCIARSGDIDGLGQGAVYVSNEKQAKIIDSYIASFLTGNLGAFEGSQKVWVTDKSPRVETIFGFVEPYWDPHGVRARWEAIVCISDPTESSRYRQLVEHADAFICLMPWALPGINSGKGHFEKELFQAPNFATHASCSSIIRTGIDLPKDNNIRETCGFKNLIIANRVAAPNDVASLCRYVQASEVERYKECVATIEIITTAVHELLGHGTGKLLSETSPGVYNFDKNNPPINPINGKAVETWYRPGQTWDSVFGEMGVALEEYRAVLFSVYLMDNRELLAMFGHDDTTRITADDLLYNTYLHIGVEGLRALKYLNAEEQAWREPYRSTEFAILKHVQLHGGGVLDIEHDPGAATLTVKVDRNKLLSHGKPCLGGLLCAIHIWRCTADDSCTWLYKKLSAVDGKYEDWRKIVYSKPEPHWKFCQANTVLGSDGVVLKVYDESNEGIIQSWAERVNAA</sequence>
<accession>A0AAN6WN22</accession>
<dbReference type="GO" id="GO:0008239">
    <property type="term" value="F:dipeptidyl-peptidase activity"/>
    <property type="evidence" value="ECO:0007669"/>
    <property type="project" value="TreeGrafter"/>
</dbReference>
<dbReference type="AlphaFoldDB" id="A0AAN6WN22"/>
<dbReference type="PANTHER" id="PTHR23422">
    <property type="entry name" value="DIPEPTIDYL PEPTIDASE III-RELATED"/>
    <property type="match status" value="1"/>
</dbReference>
<gene>
    <name evidence="3" type="ORF">QBC35DRAFT_517423</name>
</gene>
<keyword evidence="4" id="KW-1185">Reference proteome</keyword>
<dbReference type="PANTHER" id="PTHR23422:SF11">
    <property type="entry name" value="DIPEPTIDYL PEPTIDASE 3"/>
    <property type="match status" value="1"/>
</dbReference>
<keyword evidence="1" id="KW-0479">Metal-binding</keyword>
<reference evidence="3" key="1">
    <citation type="journal article" date="2023" name="Mol. Phylogenet. Evol.">
        <title>Genome-scale phylogeny and comparative genomics of the fungal order Sordariales.</title>
        <authorList>
            <person name="Hensen N."/>
            <person name="Bonometti L."/>
            <person name="Westerberg I."/>
            <person name="Brannstrom I.O."/>
            <person name="Guillou S."/>
            <person name="Cros-Aarteil S."/>
            <person name="Calhoun S."/>
            <person name="Haridas S."/>
            <person name="Kuo A."/>
            <person name="Mondo S."/>
            <person name="Pangilinan J."/>
            <person name="Riley R."/>
            <person name="LaButti K."/>
            <person name="Andreopoulos B."/>
            <person name="Lipzen A."/>
            <person name="Chen C."/>
            <person name="Yan M."/>
            <person name="Daum C."/>
            <person name="Ng V."/>
            <person name="Clum A."/>
            <person name="Steindorff A."/>
            <person name="Ohm R.A."/>
            <person name="Martin F."/>
            <person name="Silar P."/>
            <person name="Natvig D.O."/>
            <person name="Lalanne C."/>
            <person name="Gautier V."/>
            <person name="Ament-Velasquez S.L."/>
            <person name="Kruys A."/>
            <person name="Hutchinson M.I."/>
            <person name="Powell A.J."/>
            <person name="Barry K."/>
            <person name="Miller A.N."/>
            <person name="Grigoriev I.V."/>
            <person name="Debuchy R."/>
            <person name="Gladieux P."/>
            <person name="Hiltunen Thoren M."/>
            <person name="Johannesson H."/>
        </authorList>
    </citation>
    <scope>NUCLEOTIDE SEQUENCE</scope>
    <source>
        <strain evidence="3">PSN309</strain>
    </source>
</reference>
<protein>
    <submittedName>
        <fullName evidence="3">Peptidase family M49-domain-containing protein</fullName>
    </submittedName>
</protein>
<dbReference type="Pfam" id="PF03571">
    <property type="entry name" value="Peptidase_M49"/>
    <property type="match status" value="2"/>
</dbReference>
<organism evidence="3 4">
    <name type="scientific">Podospora australis</name>
    <dbReference type="NCBI Taxonomy" id="1536484"/>
    <lineage>
        <taxon>Eukaryota</taxon>
        <taxon>Fungi</taxon>
        <taxon>Dikarya</taxon>
        <taxon>Ascomycota</taxon>
        <taxon>Pezizomycotina</taxon>
        <taxon>Sordariomycetes</taxon>
        <taxon>Sordariomycetidae</taxon>
        <taxon>Sordariales</taxon>
        <taxon>Podosporaceae</taxon>
        <taxon>Podospora</taxon>
    </lineage>
</organism>
<keyword evidence="2" id="KW-0378">Hydrolase</keyword>
<evidence type="ECO:0000256" key="2">
    <source>
        <dbReference type="ARBA" id="ARBA00022801"/>
    </source>
</evidence>
<name>A0AAN6WN22_9PEZI</name>
<dbReference type="GO" id="GO:0046872">
    <property type="term" value="F:metal ion binding"/>
    <property type="evidence" value="ECO:0007669"/>
    <property type="project" value="UniProtKB-KW"/>
</dbReference>
<dbReference type="EMBL" id="MU864479">
    <property type="protein sequence ID" value="KAK4184648.1"/>
    <property type="molecule type" value="Genomic_DNA"/>
</dbReference>
<dbReference type="InterPro" id="IPR039461">
    <property type="entry name" value="Peptidase_M49"/>
</dbReference>
<proteinExistence type="predicted"/>
<evidence type="ECO:0000313" key="4">
    <source>
        <dbReference type="Proteomes" id="UP001302126"/>
    </source>
</evidence>
<evidence type="ECO:0000256" key="1">
    <source>
        <dbReference type="ARBA" id="ARBA00022723"/>
    </source>
</evidence>